<reference evidence="5" key="1">
    <citation type="submission" date="2013-03" db="EMBL/GenBank/DDBJ databases">
        <authorList>
            <person name="Harkins D.M."/>
            <person name="Durkin A.S."/>
            <person name="Brinkac L.M."/>
            <person name="Haft D.H."/>
            <person name="Selengut J.D."/>
            <person name="Sanka R."/>
            <person name="DePew J."/>
            <person name="Purushe J."/>
            <person name="Hartskeerl R.A."/>
            <person name="Ahmed A."/>
            <person name="van der Linden H."/>
            <person name="Goris M.G.A."/>
            <person name="Vinetz J.M."/>
            <person name="Sutton G.G."/>
            <person name="Nierman W.C."/>
            <person name="Fouts D.E."/>
        </authorList>
    </citation>
    <scope>NUCLEOTIDE SEQUENCE [LARGE SCALE GENOMIC DNA]</scope>
    <source>
        <strain evidence="5">ICFT</strain>
    </source>
</reference>
<dbReference type="CDD" id="cd16936">
    <property type="entry name" value="HATPase_RsbW-like"/>
    <property type="match status" value="1"/>
</dbReference>
<dbReference type="Pfam" id="PF07228">
    <property type="entry name" value="SpoIIE"/>
    <property type="match status" value="1"/>
</dbReference>
<dbReference type="InterPro" id="IPR029016">
    <property type="entry name" value="GAF-like_dom_sf"/>
</dbReference>
<comment type="caution">
    <text evidence="5">The sequence shown here is derived from an EMBL/GenBank/DDBJ whole genome shotgun (WGS) entry which is preliminary data.</text>
</comment>
<dbReference type="AlphaFoldDB" id="N1WPU8"/>
<dbReference type="Gene3D" id="3.30.450.40">
    <property type="match status" value="2"/>
</dbReference>
<dbReference type="GO" id="GO:0016791">
    <property type="term" value="F:phosphatase activity"/>
    <property type="evidence" value="ECO:0007669"/>
    <property type="project" value="TreeGrafter"/>
</dbReference>
<dbReference type="InterPro" id="IPR001932">
    <property type="entry name" value="PPM-type_phosphatase-like_dom"/>
</dbReference>
<dbReference type="RefSeq" id="WP_002996319.1">
    <property type="nucleotide sequence ID" value="NZ_AOHC02000014.1"/>
</dbReference>
<dbReference type="EMBL" id="AOHC02000014">
    <property type="protein sequence ID" value="EMY79154.1"/>
    <property type="molecule type" value="Genomic_DNA"/>
</dbReference>
<keyword evidence="2" id="KW-0175">Coiled coil</keyword>
<evidence type="ECO:0000259" key="3">
    <source>
        <dbReference type="SMART" id="SM00065"/>
    </source>
</evidence>
<dbReference type="Proteomes" id="UP000012313">
    <property type="component" value="Unassembled WGS sequence"/>
</dbReference>
<dbReference type="SMART" id="SM00331">
    <property type="entry name" value="PP2C_SIG"/>
    <property type="match status" value="1"/>
</dbReference>
<dbReference type="Gene3D" id="3.30.565.10">
    <property type="entry name" value="Histidine kinase-like ATPase, C-terminal domain"/>
    <property type="match status" value="1"/>
</dbReference>
<evidence type="ECO:0000256" key="2">
    <source>
        <dbReference type="SAM" id="Coils"/>
    </source>
</evidence>
<evidence type="ECO:0000256" key="1">
    <source>
        <dbReference type="ARBA" id="ARBA00022801"/>
    </source>
</evidence>
<sequence length="938" mass="105492">MTSNKKQDSLLRQGSDGDLYLEDNPGLAVVFESLLTEIIHLTSAQFGIFSFRLEDGTLKSIYGNPPSNAVEEAKLVSEFCFKTGQDFNLKRGESPNKLIPALEQNSVCCVLHVGELGDSASEDQKKIFGTIFLGRSEGGGGEFRESDFVHLKATARIISDLLEESFISGESSLVVLSLMTISRVALESVQIRKQTDRFDFLLTEIIRVSGLINKSLDLSQLLEAIMLSSKSVFRTEACSVLLLDDTKEYLYFHTVLGEKRDEVTKVRVPVGKGVAGMVVQDKKPMIINDARNDPRVYREVDKASHFVTRNIMAAPLLVEGQVIGVIEAINTIDRTFFTEEDLELFLSFSGTSALAIQKTGLLQNLEDANKDLRKKVSELESLFELSQVVSSAKSQADLMKQSVPVIHREMDAGKTGIFLINRRIGILTSISYTLENTVEILRSTDYRGSFIHRLIEEEKTTVKEDIQNFAFTHELDLEYLKGSYIVLPLTHQGKKPFGAITVSDRVDKLSYNHSHLRLLQTFASLIARGHETLKLQNEMISRKAMQRSLEREIEITREIQKNILPESKTFHSNFDLGVKSVPAKEVSGDFYDYYQYQDGQYSFLISDVSGKSLPAAIFMAMSSSIIRTLARNHDLDPEDILEQGNALIYEDSHNGMFVTTFFIHYNPAIFTLDYASAGHNDQVLIRKDGSWELIKGSGPPLGVVPTASYKGGSLIVEPEDMVILYTDGAIEEKNAKDEEFGLERMIREVIARKHLPSERIIEELFGLVREFSGAPELFDDFTVMILKFNDNYQFSRVFDARISSVPLFREFVYETIKVRNLEESQRDDILLACDEAGTNIVMHGYENTDLKNPKFECKIRFTGDWITIVLIDSGKVFQRKNVQEPSIEDNLSGKRKGGFGVYLIEKLMDSVDYSSEGGKNVLVLKKNFQNKASHGNNV</sequence>
<dbReference type="Pfam" id="PF13581">
    <property type="entry name" value="HATPase_c_2"/>
    <property type="match status" value="1"/>
</dbReference>
<dbReference type="PANTHER" id="PTHR43156">
    <property type="entry name" value="STAGE II SPORULATION PROTEIN E-RELATED"/>
    <property type="match status" value="1"/>
</dbReference>
<feature type="domain" description="PPM-type phosphatase" evidence="4">
    <location>
        <begin position="571"/>
        <end position="788"/>
    </location>
</feature>
<dbReference type="FunFam" id="3.30.450.40:FF:000060">
    <property type="entry name" value="Stage II sporulation protein E"/>
    <property type="match status" value="1"/>
</dbReference>
<accession>N1WPU8</accession>
<dbReference type="InterPro" id="IPR036890">
    <property type="entry name" value="HATPase_C_sf"/>
</dbReference>
<dbReference type="InterPro" id="IPR052016">
    <property type="entry name" value="Bact_Sigma-Reg"/>
</dbReference>
<protein>
    <submittedName>
        <fullName evidence="5">Stage II sporulation protein E</fullName>
    </submittedName>
</protein>
<dbReference type="InterPro" id="IPR036457">
    <property type="entry name" value="PPM-type-like_dom_sf"/>
</dbReference>
<feature type="domain" description="GAF" evidence="3">
    <location>
        <begin position="394"/>
        <end position="540"/>
    </location>
</feature>
<dbReference type="SMART" id="SM00065">
    <property type="entry name" value="GAF"/>
    <property type="match status" value="2"/>
</dbReference>
<dbReference type="OrthoDB" id="9773346at2"/>
<evidence type="ECO:0000313" key="5">
    <source>
        <dbReference type="EMBL" id="EMY79154.1"/>
    </source>
</evidence>
<dbReference type="InterPro" id="IPR003594">
    <property type="entry name" value="HATPase_dom"/>
</dbReference>
<organism evidence="5 6">
    <name type="scientific">Leptospira weilii serovar Ranarum str. ICFT</name>
    <dbReference type="NCBI Taxonomy" id="1218598"/>
    <lineage>
        <taxon>Bacteria</taxon>
        <taxon>Pseudomonadati</taxon>
        <taxon>Spirochaetota</taxon>
        <taxon>Spirochaetia</taxon>
        <taxon>Leptospirales</taxon>
        <taxon>Leptospiraceae</taxon>
        <taxon>Leptospira</taxon>
    </lineage>
</organism>
<dbReference type="Gene3D" id="3.60.40.10">
    <property type="entry name" value="PPM-type phosphatase domain"/>
    <property type="match status" value="1"/>
</dbReference>
<dbReference type="SUPFAM" id="SSF55781">
    <property type="entry name" value="GAF domain-like"/>
    <property type="match status" value="2"/>
</dbReference>
<name>N1WPU8_9LEPT</name>
<dbReference type="STRING" id="1218598.LEP1GSC060_1091"/>
<feature type="domain" description="GAF" evidence="3">
    <location>
        <begin position="217"/>
        <end position="366"/>
    </location>
</feature>
<gene>
    <name evidence="5" type="ORF">LEP1GSC060_1091</name>
</gene>
<dbReference type="InterPro" id="IPR003018">
    <property type="entry name" value="GAF"/>
</dbReference>
<proteinExistence type="predicted"/>
<evidence type="ECO:0000313" key="6">
    <source>
        <dbReference type="Proteomes" id="UP000012313"/>
    </source>
</evidence>
<dbReference type="Pfam" id="PF01590">
    <property type="entry name" value="GAF"/>
    <property type="match status" value="1"/>
</dbReference>
<keyword evidence="1" id="KW-0378">Hydrolase</keyword>
<evidence type="ECO:0000259" key="4">
    <source>
        <dbReference type="SMART" id="SM00331"/>
    </source>
</evidence>
<keyword evidence="6" id="KW-1185">Reference proteome</keyword>
<dbReference type="FunFam" id="3.60.40.10:FF:000083">
    <property type="entry name" value="Stage II sporulation protein E"/>
    <property type="match status" value="1"/>
</dbReference>
<feature type="coiled-coil region" evidence="2">
    <location>
        <begin position="355"/>
        <end position="385"/>
    </location>
</feature>
<dbReference type="PANTHER" id="PTHR43156:SF2">
    <property type="entry name" value="STAGE II SPORULATION PROTEIN E"/>
    <property type="match status" value="1"/>
</dbReference>